<gene>
    <name evidence="2" type="ORF">SAMN06265370_109147</name>
</gene>
<evidence type="ECO:0000256" key="1">
    <source>
        <dbReference type="SAM" id="MobiDB-lite"/>
    </source>
</evidence>
<name>A0A238X6Y8_9RHOB</name>
<dbReference type="EMBL" id="FZNN01000009">
    <property type="protein sequence ID" value="SNR54825.1"/>
    <property type="molecule type" value="Genomic_DNA"/>
</dbReference>
<accession>A0A238X6Y8</accession>
<dbReference type="RefSeq" id="WP_089270725.1">
    <property type="nucleotide sequence ID" value="NZ_FZNN01000009.1"/>
</dbReference>
<feature type="region of interest" description="Disordered" evidence="1">
    <location>
        <begin position="178"/>
        <end position="198"/>
    </location>
</feature>
<feature type="compositionally biased region" description="Polar residues" evidence="1">
    <location>
        <begin position="178"/>
        <end position="188"/>
    </location>
</feature>
<organism evidence="2 3">
    <name type="scientific">Puniceibacterium sediminis</name>
    <dbReference type="NCBI Taxonomy" id="1608407"/>
    <lineage>
        <taxon>Bacteria</taxon>
        <taxon>Pseudomonadati</taxon>
        <taxon>Pseudomonadota</taxon>
        <taxon>Alphaproteobacteria</taxon>
        <taxon>Rhodobacterales</taxon>
        <taxon>Paracoccaceae</taxon>
        <taxon>Puniceibacterium</taxon>
    </lineage>
</organism>
<proteinExistence type="predicted"/>
<dbReference type="OrthoDB" id="580741at2"/>
<sequence>MVQFIRYQDTRLYTCSSNSAGTGGWIFAAINRTPTADEKLLPDGPLTLTEALVWEAKDWEGTLVYLATEVDQATAHTAQFVDMIRTILATTFGKQGGLIFLPSLDYLDADEATIRAAIGADDLFVVPFSRSNGTIRPQQFFDVLLTGVPGVSASFNPSVTFHVPPEAAESYIQLDPTGSSTPAVSLTGPSAPDTAQPDDLSARLWFDGPASGAFRFGLTIRQPSLRTDLNMGFQLLIPNPESTGTDPSVLPYLPAYLPLAAPGSVNIFVEFTGQVNILNPNNAVAGASETAFIFGDSMQNGKSMPTALQSCYRTNFGKTVLLTPLSETQSPGHAGRLVIALGGQNTPLQNGFRFGPAGDFAIGVAGAKPNGSEAILCGQSGTETVSVVIAPGGTTAQQRLRFTGGMPANAPVFPLEPVSPVGPPIDPKAMLMDTGFTTSWVSFLADPAASGVAGGHYAAMPKGAELFGGGGSTGTLGPKDPGVALPGTREVFFPMMPLSGFVGSDGLQDMTTDDLELLSRQIVGPTRKNCINLAVSTGAARLSASALHSLNASVARAALADTTLTSTTTPTGFITRYDAGGAWKQLLLAQVVTNGSVTRQMGFTDLNDNLQAAFQTTDQFLVIANNQNLGAFTDPGQGDPPPHFFAPPASPEIADQQLFFNRINIGQWDFTTKPGVNNAYGDYASVMIVKGVKGKILDIDSTGKVLPGSLVKSPDKWTMKDTFATPDPPDMSELIPLSDWLVEYCTDAWEQGAPDRGNNPYFAKFVDIITDPDWTGVLILKAAIAEVPSDISGILAGVKDPTDFYAHHVGFDIGQISKDKVEQTETTSMFGLVYYVDPRYDDRPPAHTIQPANLEAEQDFTLLTLKALFENSAISKFESLAQMVLNRLFGAEVTAMVDVKPEGREENPDNAVLLQGGVQRNGDSVVYSLTSRWPNQYSLANNVLTSVEIDTASMSTRDTGETSGEMVSWIGMSGFMNFSVVPGDADADLPDFDVFSYGPESADSNALRQGLNFSNLGLRIATPVADPVPVLTLVESEIAFNSADSHARDKSLYKSFQLELLGLLSGDAEGADKSDPASLGFLPALTQYDLRGVSGRWHGLRFKLNLGTPGALAGKVNLDSSMLIAWSDDSGASDPDSYGAVVGIALPGAGGGGELFSLQTVLKLSIGLVQLFYAPPDGANQGGFLLVLNQIALKFLGLLKVPPSGNTAFMLFGDPDAGDSTGLGWFAVYNKAKEEAAKKADAKTDA</sequence>
<evidence type="ECO:0000313" key="3">
    <source>
        <dbReference type="Proteomes" id="UP000198417"/>
    </source>
</evidence>
<protein>
    <submittedName>
        <fullName evidence="2">Uncharacterized protein</fullName>
    </submittedName>
</protein>
<dbReference type="Proteomes" id="UP000198417">
    <property type="component" value="Unassembled WGS sequence"/>
</dbReference>
<evidence type="ECO:0000313" key="2">
    <source>
        <dbReference type="EMBL" id="SNR54825.1"/>
    </source>
</evidence>
<reference evidence="2 3" key="1">
    <citation type="submission" date="2017-06" db="EMBL/GenBank/DDBJ databases">
        <authorList>
            <person name="Kim H.J."/>
            <person name="Triplett B.A."/>
        </authorList>
    </citation>
    <scope>NUCLEOTIDE SEQUENCE [LARGE SCALE GENOMIC DNA]</scope>
    <source>
        <strain evidence="2 3">DSM 29052</strain>
    </source>
</reference>
<keyword evidence="3" id="KW-1185">Reference proteome</keyword>
<dbReference type="AlphaFoldDB" id="A0A238X6Y8"/>